<proteinExistence type="predicted"/>
<evidence type="ECO:0008006" key="4">
    <source>
        <dbReference type="Google" id="ProtNLM"/>
    </source>
</evidence>
<evidence type="ECO:0000256" key="1">
    <source>
        <dbReference type="SAM" id="SignalP"/>
    </source>
</evidence>
<accession>A0ABQ3RPZ6</accession>
<sequence length="71" mass="6719">MIKQLTCASALATALLATAAPAAGAADAVRSPLPAAGAPGVSLLSGLLGSLEAGNPATSLNNLLPLGIQGR</sequence>
<keyword evidence="1" id="KW-0732">Signal</keyword>
<dbReference type="EMBL" id="BNEA01000015">
    <property type="protein sequence ID" value="GHI57922.1"/>
    <property type="molecule type" value="Genomic_DNA"/>
</dbReference>
<organism evidence="2 3">
    <name type="scientific">Streptomyces rubradiris</name>
    <name type="common">Streptomyces achromogenes subsp. rubradiris</name>
    <dbReference type="NCBI Taxonomy" id="285531"/>
    <lineage>
        <taxon>Bacteria</taxon>
        <taxon>Bacillati</taxon>
        <taxon>Actinomycetota</taxon>
        <taxon>Actinomycetes</taxon>
        <taxon>Kitasatosporales</taxon>
        <taxon>Streptomycetaceae</taxon>
        <taxon>Streptomyces</taxon>
    </lineage>
</organism>
<evidence type="ECO:0000313" key="3">
    <source>
        <dbReference type="Proteomes" id="UP000646738"/>
    </source>
</evidence>
<name>A0ABQ3RPZ6_STRRR</name>
<keyword evidence="3" id="KW-1185">Reference proteome</keyword>
<evidence type="ECO:0000313" key="2">
    <source>
        <dbReference type="EMBL" id="GHI57922.1"/>
    </source>
</evidence>
<reference evidence="3" key="1">
    <citation type="submission" date="2023-07" db="EMBL/GenBank/DDBJ databases">
        <title>Whole genome shotgun sequence of Streptomyces achromogenes subsp. rubradiris NBRC 14000.</title>
        <authorList>
            <person name="Komaki H."/>
            <person name="Tamura T."/>
        </authorList>
    </citation>
    <scope>NUCLEOTIDE SEQUENCE [LARGE SCALE GENOMIC DNA]</scope>
    <source>
        <strain evidence="3">NBRC 14000</strain>
    </source>
</reference>
<dbReference type="Proteomes" id="UP000646738">
    <property type="component" value="Unassembled WGS sequence"/>
</dbReference>
<protein>
    <recommendedName>
        <fullName evidence="4">Secreted protein</fullName>
    </recommendedName>
</protein>
<feature type="signal peptide" evidence="1">
    <location>
        <begin position="1"/>
        <end position="25"/>
    </location>
</feature>
<gene>
    <name evidence="2" type="ORF">Srubr_77680</name>
</gene>
<feature type="chain" id="PRO_5045278645" description="Secreted protein" evidence="1">
    <location>
        <begin position="26"/>
        <end position="71"/>
    </location>
</feature>
<dbReference type="RefSeq" id="WP_189996811.1">
    <property type="nucleotide sequence ID" value="NZ_BNCB01000011.1"/>
</dbReference>
<comment type="caution">
    <text evidence="2">The sequence shown here is derived from an EMBL/GenBank/DDBJ whole genome shotgun (WGS) entry which is preliminary data.</text>
</comment>